<keyword evidence="2" id="KW-1185">Reference proteome</keyword>
<gene>
    <name evidence="1" type="ORF">Cni_G05841</name>
</gene>
<dbReference type="EMBL" id="CP136891">
    <property type="protein sequence ID" value="WOK97133.1"/>
    <property type="molecule type" value="Genomic_DNA"/>
</dbReference>
<protein>
    <recommendedName>
        <fullName evidence="3">Methyltransferase type 11 domain-containing protein</fullName>
    </recommendedName>
</protein>
<evidence type="ECO:0000313" key="2">
    <source>
        <dbReference type="Proteomes" id="UP001327560"/>
    </source>
</evidence>
<reference evidence="1 2" key="1">
    <citation type="submission" date="2023-10" db="EMBL/GenBank/DDBJ databases">
        <title>Chromosome-scale genome assembly provides insights into flower coloration mechanisms of Canna indica.</title>
        <authorList>
            <person name="Li C."/>
        </authorList>
    </citation>
    <scope>NUCLEOTIDE SEQUENCE [LARGE SCALE GENOMIC DNA]</scope>
    <source>
        <tissue evidence="1">Flower</tissue>
    </source>
</reference>
<sequence length="190" mass="21717">MLIVSSKCPSDEVFAQQLMLKGCEPLFRQHYHLKSPVKTRRRGRTTARTTSTPEKVQWLHGNDELDYDINEVLELKRGSIRIGLDIGGKPRSFTAWMQERSVTIVTSTINFDEASNNFIASRGSVPLHMSIHMSIVHWPSFYDGTLIIAHSMHVSNWILDAILEFTLFDIYRVVRPGGLFWIDHFLCVGA</sequence>
<dbReference type="PANTHER" id="PTHR44067:SF10">
    <property type="entry name" value="S-ADENOSYL-L-METHIONINE-DEPENDENT METHYLTRANSFERASE SUPERFAMILY PROTEIN"/>
    <property type="match status" value="1"/>
</dbReference>
<accession>A0AAQ3Q457</accession>
<dbReference type="InterPro" id="IPR029063">
    <property type="entry name" value="SAM-dependent_MTases_sf"/>
</dbReference>
<dbReference type="PANTHER" id="PTHR44067">
    <property type="entry name" value="S-ADENOSYL-L-METHIONINE-DEPENDENT METHYLTRANSFERASE SUPERFAMILY PROTEIN-RELATED"/>
    <property type="match status" value="1"/>
</dbReference>
<evidence type="ECO:0008006" key="3">
    <source>
        <dbReference type="Google" id="ProtNLM"/>
    </source>
</evidence>
<name>A0AAQ3Q457_9LILI</name>
<organism evidence="1 2">
    <name type="scientific">Canna indica</name>
    <name type="common">Indian-shot</name>
    <dbReference type="NCBI Taxonomy" id="4628"/>
    <lineage>
        <taxon>Eukaryota</taxon>
        <taxon>Viridiplantae</taxon>
        <taxon>Streptophyta</taxon>
        <taxon>Embryophyta</taxon>
        <taxon>Tracheophyta</taxon>
        <taxon>Spermatophyta</taxon>
        <taxon>Magnoliopsida</taxon>
        <taxon>Liliopsida</taxon>
        <taxon>Zingiberales</taxon>
        <taxon>Cannaceae</taxon>
        <taxon>Canna</taxon>
    </lineage>
</organism>
<dbReference type="Proteomes" id="UP001327560">
    <property type="component" value="Chromosome 2"/>
</dbReference>
<proteinExistence type="predicted"/>
<dbReference type="InterPro" id="IPR053223">
    <property type="entry name" value="Prob_Methyltransferase"/>
</dbReference>
<evidence type="ECO:0000313" key="1">
    <source>
        <dbReference type="EMBL" id="WOK97133.1"/>
    </source>
</evidence>
<dbReference type="AlphaFoldDB" id="A0AAQ3Q457"/>
<dbReference type="SUPFAM" id="SSF53335">
    <property type="entry name" value="S-adenosyl-L-methionine-dependent methyltransferases"/>
    <property type="match status" value="1"/>
</dbReference>